<sequence length="416" mass="45531">MSYNQRFGGGNQRGGYGGRGGGRSSGGRISGMRSRGPGHEVCGFYLDDRCTRQNCNHPHFLKRLGTAHGHTQAVKDLVLWEGKQQVITCSNDGTIRLWDCATWKEIGQIPVCTVELDILPAERDKKTTEGVAALHLEGSHLFVGFEEPMAQSPTCPVGKIKCWNLDNPAAPPLEFMVSPDMPFAHYRNVWAITAAKDPATGAMIVISGSGDGRIRYWTFDNALGMFKCGGLMEGHSRGITRLKTVQLGQTMALISTSMDHSIRIWELSTFKCGTVLTKANDGHANIVMDMDIWINGAEQYLITGGLDKQVIVWNLAPPFNKVFSDTVDLPILSLCVSSDGVDAPLLLLGHEDGSVSVKDMPSFHYKTAFGKNLNNVGHTQPVRRIIKGPLHTFFTASMDHKMMAWQVTGNAAELTN</sequence>
<dbReference type="PRINTS" id="PR00320">
    <property type="entry name" value="GPROTEINBRPT"/>
</dbReference>
<dbReference type="SUPFAM" id="SSF50978">
    <property type="entry name" value="WD40 repeat-like"/>
    <property type="match status" value="1"/>
</dbReference>
<dbReference type="SMART" id="SM00320">
    <property type="entry name" value="WD40"/>
    <property type="match status" value="5"/>
</dbReference>
<evidence type="ECO:0000256" key="4">
    <source>
        <dbReference type="SAM" id="MobiDB-lite"/>
    </source>
</evidence>
<evidence type="ECO:0000256" key="1">
    <source>
        <dbReference type="ARBA" id="ARBA00022574"/>
    </source>
</evidence>
<dbReference type="EMBL" id="CAADRA010005396">
    <property type="protein sequence ID" value="VFT89405.1"/>
    <property type="molecule type" value="Genomic_DNA"/>
</dbReference>
<dbReference type="PROSITE" id="PS00678">
    <property type="entry name" value="WD_REPEATS_1"/>
    <property type="match status" value="2"/>
</dbReference>
<feature type="region of interest" description="Disordered" evidence="4">
    <location>
        <begin position="1"/>
        <end position="34"/>
    </location>
</feature>
<dbReference type="EMBL" id="VJMH01005375">
    <property type="protein sequence ID" value="KAF0696700.1"/>
    <property type="molecule type" value="Genomic_DNA"/>
</dbReference>
<dbReference type="Gene3D" id="2.130.10.10">
    <property type="entry name" value="YVTN repeat-like/Quinoprotein amine dehydrogenase"/>
    <property type="match status" value="2"/>
</dbReference>
<evidence type="ECO:0000256" key="2">
    <source>
        <dbReference type="ARBA" id="ARBA00022737"/>
    </source>
</evidence>
<keyword evidence="1 3" id="KW-0853">WD repeat</keyword>
<protein>
    <submittedName>
        <fullName evidence="6">Aste57867_12554 protein</fullName>
    </submittedName>
</protein>
<evidence type="ECO:0000313" key="7">
    <source>
        <dbReference type="Proteomes" id="UP000332933"/>
    </source>
</evidence>
<dbReference type="Pfam" id="PF00400">
    <property type="entry name" value="WD40"/>
    <property type="match status" value="3"/>
</dbReference>
<keyword evidence="7" id="KW-1185">Reference proteome</keyword>
<dbReference type="InterPro" id="IPR053299">
    <property type="entry name" value="ASTRA_WD_repeat"/>
</dbReference>
<evidence type="ECO:0000256" key="3">
    <source>
        <dbReference type="PROSITE-ProRule" id="PRU00221"/>
    </source>
</evidence>
<feature type="repeat" description="WD" evidence="3">
    <location>
        <begin position="67"/>
        <end position="99"/>
    </location>
</feature>
<feature type="compositionally biased region" description="Gly residues" evidence="4">
    <location>
        <begin position="7"/>
        <end position="29"/>
    </location>
</feature>
<dbReference type="InterPro" id="IPR020472">
    <property type="entry name" value="WD40_PAC1"/>
</dbReference>
<dbReference type="OrthoDB" id="59941at2759"/>
<dbReference type="PROSITE" id="PS50294">
    <property type="entry name" value="WD_REPEATS_REGION"/>
    <property type="match status" value="1"/>
</dbReference>
<reference evidence="5" key="2">
    <citation type="submission" date="2019-06" db="EMBL/GenBank/DDBJ databases">
        <title>Genomics analysis of Aphanomyces spp. identifies a new class of oomycete effector associated with host adaptation.</title>
        <authorList>
            <person name="Gaulin E."/>
        </authorList>
    </citation>
    <scope>NUCLEOTIDE SEQUENCE</scope>
    <source>
        <strain evidence="5">CBS 578.67</strain>
    </source>
</reference>
<gene>
    <name evidence="6" type="primary">Aste57867_12554</name>
    <name evidence="5" type="ORF">As57867_012508</name>
    <name evidence="6" type="ORF">ASTE57867_12554</name>
</gene>
<dbReference type="AlphaFoldDB" id="A0A485KW88"/>
<evidence type="ECO:0000313" key="6">
    <source>
        <dbReference type="EMBL" id="VFT89405.1"/>
    </source>
</evidence>
<keyword evidence="2" id="KW-0677">Repeat</keyword>
<dbReference type="InterPro" id="IPR001680">
    <property type="entry name" value="WD40_rpt"/>
</dbReference>
<feature type="repeat" description="WD" evidence="3">
    <location>
        <begin position="232"/>
        <end position="269"/>
    </location>
</feature>
<organism evidence="6 7">
    <name type="scientific">Aphanomyces stellatus</name>
    <dbReference type="NCBI Taxonomy" id="120398"/>
    <lineage>
        <taxon>Eukaryota</taxon>
        <taxon>Sar</taxon>
        <taxon>Stramenopiles</taxon>
        <taxon>Oomycota</taxon>
        <taxon>Saprolegniomycetes</taxon>
        <taxon>Saprolegniales</taxon>
        <taxon>Verrucalvaceae</taxon>
        <taxon>Aphanomyces</taxon>
    </lineage>
</organism>
<proteinExistence type="predicted"/>
<dbReference type="PROSITE" id="PS50082">
    <property type="entry name" value="WD_REPEATS_2"/>
    <property type="match status" value="2"/>
</dbReference>
<dbReference type="PANTHER" id="PTHR44156">
    <property type="entry name" value="SUPERNUMERARY LIMBS, ISOFORM B-RELATED"/>
    <property type="match status" value="1"/>
</dbReference>
<accession>A0A485KW88</accession>
<dbReference type="InterPro" id="IPR019775">
    <property type="entry name" value="WD40_repeat_CS"/>
</dbReference>
<reference evidence="6 7" key="1">
    <citation type="submission" date="2019-03" db="EMBL/GenBank/DDBJ databases">
        <authorList>
            <person name="Gaulin E."/>
            <person name="Dumas B."/>
        </authorList>
    </citation>
    <scope>NUCLEOTIDE SEQUENCE [LARGE SCALE GENOMIC DNA]</scope>
    <source>
        <strain evidence="6">CBS 568.67</strain>
    </source>
</reference>
<dbReference type="Proteomes" id="UP000332933">
    <property type="component" value="Unassembled WGS sequence"/>
</dbReference>
<dbReference type="InterPro" id="IPR015943">
    <property type="entry name" value="WD40/YVTN_repeat-like_dom_sf"/>
</dbReference>
<name>A0A485KW88_9STRA</name>
<evidence type="ECO:0000313" key="5">
    <source>
        <dbReference type="EMBL" id="KAF0696700.1"/>
    </source>
</evidence>
<dbReference type="InterPro" id="IPR036322">
    <property type="entry name" value="WD40_repeat_dom_sf"/>
</dbReference>